<feature type="non-terminal residue" evidence="1">
    <location>
        <position position="1"/>
    </location>
</feature>
<accession>A0A0F9B0W6</accession>
<reference evidence="1" key="1">
    <citation type="journal article" date="2015" name="Nature">
        <title>Complex archaea that bridge the gap between prokaryotes and eukaryotes.</title>
        <authorList>
            <person name="Spang A."/>
            <person name="Saw J.H."/>
            <person name="Jorgensen S.L."/>
            <person name="Zaremba-Niedzwiedzka K."/>
            <person name="Martijn J."/>
            <person name="Lind A.E."/>
            <person name="van Eijk R."/>
            <person name="Schleper C."/>
            <person name="Guy L."/>
            <person name="Ettema T.J."/>
        </authorList>
    </citation>
    <scope>NUCLEOTIDE SEQUENCE</scope>
</reference>
<dbReference type="SUPFAM" id="SSF53300">
    <property type="entry name" value="vWA-like"/>
    <property type="match status" value="1"/>
</dbReference>
<dbReference type="CDD" id="cd00198">
    <property type="entry name" value="vWFA"/>
    <property type="match status" value="1"/>
</dbReference>
<organism evidence="1">
    <name type="scientific">marine sediment metagenome</name>
    <dbReference type="NCBI Taxonomy" id="412755"/>
    <lineage>
        <taxon>unclassified sequences</taxon>
        <taxon>metagenomes</taxon>
        <taxon>ecological metagenomes</taxon>
    </lineage>
</organism>
<gene>
    <name evidence="1" type="ORF">LCGC14_2586330</name>
</gene>
<evidence type="ECO:0000313" key="1">
    <source>
        <dbReference type="EMBL" id="KKL07407.1"/>
    </source>
</evidence>
<proteinExistence type="predicted"/>
<feature type="non-terminal residue" evidence="1">
    <location>
        <position position="469"/>
    </location>
</feature>
<evidence type="ECO:0008006" key="2">
    <source>
        <dbReference type="Google" id="ProtNLM"/>
    </source>
</evidence>
<comment type="caution">
    <text evidence="1">The sequence shown here is derived from an EMBL/GenBank/DDBJ whole genome shotgun (WGS) entry which is preliminary data.</text>
</comment>
<dbReference type="Gene3D" id="3.40.50.410">
    <property type="entry name" value="von Willebrand factor, type A domain"/>
    <property type="match status" value="1"/>
</dbReference>
<dbReference type="InterPro" id="IPR036465">
    <property type="entry name" value="vWFA_dom_sf"/>
</dbReference>
<name>A0A0F9B0W6_9ZZZZ</name>
<protein>
    <recommendedName>
        <fullName evidence="2">VWFA domain-containing protein</fullName>
    </recommendedName>
</protein>
<sequence>ISDISLADCQLYFGNGNININGQGFIFGENCDVEGGSSGDCQDCSGFGACCRDSGCAVESSSICTAKGGTYQGDCTDCVSDPCPTSGACCVSTVCSIEADEDTCTITLGGIFLGVGTDCSGSPCAIPPVIGACCFDDAQCANTTESGCSGTWFYDAQCLDDPCPPSPGACCDRFTGLCEDDVIANDCLNSGRDFRGEGSTCALTNCLQPIGACCVDLNCIADQTLQECNDLGGAYLGNFTNCIANICLGGVTIDDPYVETSINYKPEDLWIIETTPDQYITRVLYHMQEEIIVSSVQFGQQDGNANNTIDFMFLIDHSGSMREEILQVATAVPNLATSLASRGFDVRFGFAFFGRGAEHGVPTPRINVLCDCGIDAHIADGLQRVTRCQRGIDDELQGSNEDGFTRNVEYLQRAVNCWGIQGGETSPWSAIQFVIEDSQFSWRSGASKFVFFVTDTHDHERCDNCGTFS</sequence>
<dbReference type="AlphaFoldDB" id="A0A0F9B0W6"/>
<dbReference type="EMBL" id="LAZR01043306">
    <property type="protein sequence ID" value="KKL07407.1"/>
    <property type="molecule type" value="Genomic_DNA"/>
</dbReference>